<sequence length="197" mass="21867">MASLNDRFNQFTGRKRFVVSRLFLHLAGDEVAPLLGVLNQVGRNAIDHDGDLDIMGQGLVEICTSLLRYDTYWQSTTNEGDVLWNEGEAADYVEELFTDAAQRYLSDVNIDAEDDELTITPVQNLVVMLTLAFEGESPEIETDLASIDALKAALPAIATLHTQERLRAIQIHFSPAAYGDVLTSDQLLENFPELLPL</sequence>
<organism evidence="1 2">
    <name type="scientific">Romeriopsis navalis LEGE 11480</name>
    <dbReference type="NCBI Taxonomy" id="2777977"/>
    <lineage>
        <taxon>Bacteria</taxon>
        <taxon>Bacillati</taxon>
        <taxon>Cyanobacteriota</taxon>
        <taxon>Cyanophyceae</taxon>
        <taxon>Leptolyngbyales</taxon>
        <taxon>Leptolyngbyaceae</taxon>
        <taxon>Romeriopsis</taxon>
        <taxon>Romeriopsis navalis</taxon>
    </lineage>
</organism>
<dbReference type="InterPro" id="IPR010903">
    <property type="entry name" value="DUF1517"/>
</dbReference>
<dbReference type="RefSeq" id="WP_264324240.1">
    <property type="nucleotide sequence ID" value="NZ_JADEXQ010000016.1"/>
</dbReference>
<gene>
    <name evidence="1" type="ORF">IQ266_06545</name>
</gene>
<protein>
    <submittedName>
        <fullName evidence="1">DUF1517 domain-containing protein</fullName>
    </submittedName>
</protein>
<evidence type="ECO:0000313" key="2">
    <source>
        <dbReference type="Proteomes" id="UP000625316"/>
    </source>
</evidence>
<keyword evidence="2" id="KW-1185">Reference proteome</keyword>
<name>A0A928VIW0_9CYAN</name>
<dbReference type="Proteomes" id="UP000625316">
    <property type="component" value="Unassembled WGS sequence"/>
</dbReference>
<accession>A0A928VIW0</accession>
<dbReference type="EMBL" id="JADEXQ010000016">
    <property type="protein sequence ID" value="MBE9029421.1"/>
    <property type="molecule type" value="Genomic_DNA"/>
</dbReference>
<dbReference type="AlphaFoldDB" id="A0A928VIW0"/>
<dbReference type="Pfam" id="PF07466">
    <property type="entry name" value="DUF1517"/>
    <property type="match status" value="1"/>
</dbReference>
<reference evidence="1" key="1">
    <citation type="submission" date="2020-10" db="EMBL/GenBank/DDBJ databases">
        <authorList>
            <person name="Castelo-Branco R."/>
            <person name="Eusebio N."/>
            <person name="Adriana R."/>
            <person name="Vieira A."/>
            <person name="Brugerolle De Fraissinette N."/>
            <person name="Rezende De Castro R."/>
            <person name="Schneider M.P."/>
            <person name="Vasconcelos V."/>
            <person name="Leao P.N."/>
        </authorList>
    </citation>
    <scope>NUCLEOTIDE SEQUENCE</scope>
    <source>
        <strain evidence="1">LEGE 11480</strain>
    </source>
</reference>
<evidence type="ECO:0000313" key="1">
    <source>
        <dbReference type="EMBL" id="MBE9029421.1"/>
    </source>
</evidence>
<proteinExistence type="predicted"/>
<comment type="caution">
    <text evidence="1">The sequence shown here is derived from an EMBL/GenBank/DDBJ whole genome shotgun (WGS) entry which is preliminary data.</text>
</comment>